<evidence type="ECO:0000313" key="1">
    <source>
        <dbReference type="EMBL" id="KAK8216887.1"/>
    </source>
</evidence>
<comment type="caution">
    <text evidence="1">The sequence shown here is derived from an EMBL/GenBank/DDBJ whole genome shotgun (WGS) entry which is preliminary data.</text>
</comment>
<dbReference type="EMBL" id="JAMKPW020000007">
    <property type="protein sequence ID" value="KAK8216887.1"/>
    <property type="molecule type" value="Genomic_DNA"/>
</dbReference>
<name>A0ACC3SK27_9PEZI</name>
<sequence length="586" mass="66889">MAARSEPVAAQQGLPMPFQEDKAHSRKRKRSNHIQTSYIEKTSASEEEPASQTNNNRQEDQVVEGDSASRRTLRPRIEDRVRSSVFSTQKAPTPRRSREAEVEQAPDLRRTKKPRKPTTGQELNQATAGLSSAQPSQKRQRHGNPRKRLREDNPNPTEQSRKRHRSSFPSGETVEPKVVSDSTLHDSSDITEWAKRVAEEADTVQHQMLLDYDQLHNMRRLLAEKITLERKRSSSSVTSNSPSDQGYQDIRYVTKLEANGSFMRSYRGEASEGIKEFNDELCRKLLENEQPTPEDTLFGDDYFEATMELIQDRNEAMINETISQLMFPNVEVMAIRDAKFRPFTQSVDEGWNNCQKITQTRPQPDSAVGFKVSAFSAEQLEKLQPFLGDLNDKSYFRATYYMLFPFMTREVKRGNIGLDIADRQNAHSHTVALHGLVALFKLFGREQELHGKILTFSIAHDHRTARLYGHRATIEGQNTICWREQIDAFDFTARQGRDRWKCRQFYLNALDEGLKLLEIIQTAIDDWIPDPALETLQRSDTPSATPSGLSQQFDDQSLSDNDPKFSGSQQLTPESSAAAQPAKKKR</sequence>
<reference evidence="1" key="1">
    <citation type="submission" date="2024-02" db="EMBL/GenBank/DDBJ databases">
        <title>Metagenome Assembled Genome of Zalaria obscura JY119.</title>
        <authorList>
            <person name="Vighnesh L."/>
            <person name="Jagadeeshwari U."/>
            <person name="Venkata Ramana C."/>
            <person name="Sasikala C."/>
        </authorList>
    </citation>
    <scope>NUCLEOTIDE SEQUENCE</scope>
    <source>
        <strain evidence="1">JY119</strain>
    </source>
</reference>
<evidence type="ECO:0000313" key="2">
    <source>
        <dbReference type="Proteomes" id="UP001320706"/>
    </source>
</evidence>
<gene>
    <name evidence="1" type="ORF">M8818_001850</name>
</gene>
<proteinExistence type="predicted"/>
<keyword evidence="2" id="KW-1185">Reference proteome</keyword>
<accession>A0ACC3SK27</accession>
<organism evidence="1 2">
    <name type="scientific">Zalaria obscura</name>
    <dbReference type="NCBI Taxonomy" id="2024903"/>
    <lineage>
        <taxon>Eukaryota</taxon>
        <taxon>Fungi</taxon>
        <taxon>Dikarya</taxon>
        <taxon>Ascomycota</taxon>
        <taxon>Pezizomycotina</taxon>
        <taxon>Dothideomycetes</taxon>
        <taxon>Dothideomycetidae</taxon>
        <taxon>Dothideales</taxon>
        <taxon>Zalariaceae</taxon>
        <taxon>Zalaria</taxon>
    </lineage>
</organism>
<dbReference type="Proteomes" id="UP001320706">
    <property type="component" value="Unassembled WGS sequence"/>
</dbReference>
<protein>
    <submittedName>
        <fullName evidence="1">Uncharacterized protein</fullName>
    </submittedName>
</protein>